<dbReference type="GO" id="GO:0005886">
    <property type="term" value="C:plasma membrane"/>
    <property type="evidence" value="ECO:0007669"/>
    <property type="project" value="UniProtKB-SubCell"/>
</dbReference>
<dbReference type="EMBL" id="CP016171">
    <property type="protein sequence ID" value="ANN71919.1"/>
    <property type="molecule type" value="Genomic_DNA"/>
</dbReference>
<dbReference type="GO" id="GO:0006457">
    <property type="term" value="P:protein folding"/>
    <property type="evidence" value="ECO:0007669"/>
    <property type="project" value="InterPro"/>
</dbReference>
<gene>
    <name evidence="7" type="ORF">BAU08_11785</name>
</gene>
<evidence type="ECO:0000256" key="6">
    <source>
        <dbReference type="SAM" id="Phobius"/>
    </source>
</evidence>
<organism evidence="7 8">
    <name type="scientific">Bordetella bronchialis</name>
    <dbReference type="NCBI Taxonomy" id="463025"/>
    <lineage>
        <taxon>Bacteria</taxon>
        <taxon>Pseudomonadati</taxon>
        <taxon>Pseudomonadota</taxon>
        <taxon>Betaproteobacteria</taxon>
        <taxon>Burkholderiales</taxon>
        <taxon>Alcaligenaceae</taxon>
        <taxon>Bordetella</taxon>
    </lineage>
</organism>
<dbReference type="InterPro" id="IPR050183">
    <property type="entry name" value="DsbB"/>
</dbReference>
<sequence>MMSTSQRTLVLIAILAFGAVCIALVSQYVFGLQPCAWCVLQRLIYIVIGIVCLVLAFLGPVLRRLGALLGLVLALCGVWAAYYQYTVASQLLSCSQTFADKFIAGSGLDGALPSVFGIYATCMDAAVKVLGVEYAVWSLALFAILALLSLRALLRRA</sequence>
<keyword evidence="3 6" id="KW-0812">Transmembrane</keyword>
<dbReference type="Proteomes" id="UP000092213">
    <property type="component" value="Chromosome"/>
</dbReference>
<proteinExistence type="predicted"/>
<accession>A0A193FY30</accession>
<protein>
    <submittedName>
        <fullName evidence="7">Disulfide bond formation protein DsbB</fullName>
    </submittedName>
</protein>
<feature type="transmembrane region" description="Helical" evidence="6">
    <location>
        <begin position="134"/>
        <end position="154"/>
    </location>
</feature>
<dbReference type="Pfam" id="PF02600">
    <property type="entry name" value="DsbB"/>
    <property type="match status" value="1"/>
</dbReference>
<feature type="transmembrane region" description="Helical" evidence="6">
    <location>
        <begin position="65"/>
        <end position="83"/>
    </location>
</feature>
<comment type="subcellular location">
    <subcellularLocation>
        <location evidence="1">Cell membrane</location>
        <topology evidence="1">Multi-pass membrane protein</topology>
    </subcellularLocation>
</comment>
<dbReference type="STRING" id="463025.BAU08_11785"/>
<evidence type="ECO:0000256" key="5">
    <source>
        <dbReference type="ARBA" id="ARBA00023136"/>
    </source>
</evidence>
<dbReference type="SUPFAM" id="SSF158442">
    <property type="entry name" value="DsbB-like"/>
    <property type="match status" value="1"/>
</dbReference>
<dbReference type="RefSeq" id="WP_066669444.1">
    <property type="nucleotide sequence ID" value="NZ_CP016171.1"/>
</dbReference>
<evidence type="ECO:0000313" key="7">
    <source>
        <dbReference type="EMBL" id="ANN71919.1"/>
    </source>
</evidence>
<evidence type="ECO:0000256" key="2">
    <source>
        <dbReference type="ARBA" id="ARBA00022475"/>
    </source>
</evidence>
<dbReference type="AlphaFoldDB" id="A0A193FY30"/>
<name>A0A193FY30_9BORD</name>
<keyword evidence="2" id="KW-1003">Cell membrane</keyword>
<dbReference type="InterPro" id="IPR023380">
    <property type="entry name" value="DsbB-like_sf"/>
</dbReference>
<feature type="transmembrane region" description="Helical" evidence="6">
    <location>
        <begin position="39"/>
        <end position="58"/>
    </location>
</feature>
<keyword evidence="5 6" id="KW-0472">Membrane</keyword>
<evidence type="ECO:0000313" key="8">
    <source>
        <dbReference type="Proteomes" id="UP000092213"/>
    </source>
</evidence>
<dbReference type="Gene3D" id="1.20.1550.10">
    <property type="entry name" value="DsbB-like"/>
    <property type="match status" value="1"/>
</dbReference>
<evidence type="ECO:0000256" key="4">
    <source>
        <dbReference type="ARBA" id="ARBA00022989"/>
    </source>
</evidence>
<dbReference type="GO" id="GO:0015035">
    <property type="term" value="F:protein-disulfide reductase activity"/>
    <property type="evidence" value="ECO:0007669"/>
    <property type="project" value="InterPro"/>
</dbReference>
<reference evidence="7 8" key="1">
    <citation type="submission" date="2016-06" db="EMBL/GenBank/DDBJ databases">
        <title>Complete genome sequences of Bordetella bronchialis and Bordetella flabilis.</title>
        <authorList>
            <person name="LiPuma J.J."/>
            <person name="Spilker T."/>
        </authorList>
    </citation>
    <scope>NUCLEOTIDE SEQUENCE [LARGE SCALE GENOMIC DNA]</scope>
    <source>
        <strain evidence="7 8">AU17976</strain>
    </source>
</reference>
<evidence type="ECO:0000256" key="1">
    <source>
        <dbReference type="ARBA" id="ARBA00004651"/>
    </source>
</evidence>
<dbReference type="PANTHER" id="PTHR36570">
    <property type="entry name" value="DISULFIDE BOND FORMATION PROTEIN B"/>
    <property type="match status" value="1"/>
</dbReference>
<dbReference type="InterPro" id="IPR003752">
    <property type="entry name" value="DiS_bond_form_DsbB/BdbC"/>
</dbReference>
<evidence type="ECO:0000256" key="3">
    <source>
        <dbReference type="ARBA" id="ARBA00022692"/>
    </source>
</evidence>
<keyword evidence="4 6" id="KW-1133">Transmembrane helix</keyword>
<dbReference type="PANTHER" id="PTHR36570:SF3">
    <property type="entry name" value="DISULFIDE BOND FORMATION PROTEIN B"/>
    <property type="match status" value="1"/>
</dbReference>